<protein>
    <submittedName>
        <fullName evidence="1">HAD-IA family hydrolase</fullName>
    </submittedName>
</protein>
<dbReference type="EMBL" id="VHSG01000018">
    <property type="protein sequence ID" value="TQV73480.1"/>
    <property type="molecule type" value="Genomic_DNA"/>
</dbReference>
<proteinExistence type="predicted"/>
<keyword evidence="1" id="KW-0378">Hydrolase</keyword>
<dbReference type="Gene3D" id="3.40.50.1000">
    <property type="entry name" value="HAD superfamily/HAD-like"/>
    <property type="match status" value="1"/>
</dbReference>
<sequence>MLFIFDWDGTISDSTGRIIDCVQRAAADSGLEPLADDAIKDIIGLGLKEALERLYPGAGEERRQLLTSSYARHFVAADQTPSPFYPGVRATLEQLLRDGHQLAVATGKSRRGLDRILANTQLQDFFHGSRCADETASKPHPQMLCELLDEFDVDPAAAVMVGDTEYDMEMARQLDMPRIAVSYGAHHIDRLRGYDPVLCVDYFEEILAWVDN</sequence>
<dbReference type="NCBIfam" id="TIGR01549">
    <property type="entry name" value="HAD-SF-IA-v1"/>
    <property type="match status" value="1"/>
</dbReference>
<accession>A0A545T8C9</accession>
<evidence type="ECO:0000313" key="2">
    <source>
        <dbReference type="Proteomes" id="UP000319732"/>
    </source>
</evidence>
<dbReference type="Pfam" id="PF13419">
    <property type="entry name" value="HAD_2"/>
    <property type="match status" value="1"/>
</dbReference>
<dbReference type="GO" id="GO:0006281">
    <property type="term" value="P:DNA repair"/>
    <property type="evidence" value="ECO:0007669"/>
    <property type="project" value="TreeGrafter"/>
</dbReference>
<keyword evidence="2" id="KW-1185">Reference proteome</keyword>
<dbReference type="InterPro" id="IPR023198">
    <property type="entry name" value="PGP-like_dom2"/>
</dbReference>
<comment type="caution">
    <text evidence="1">The sequence shown here is derived from an EMBL/GenBank/DDBJ whole genome shotgun (WGS) entry which is preliminary data.</text>
</comment>
<dbReference type="PANTHER" id="PTHR43434">
    <property type="entry name" value="PHOSPHOGLYCOLATE PHOSPHATASE"/>
    <property type="match status" value="1"/>
</dbReference>
<dbReference type="InterPro" id="IPR036412">
    <property type="entry name" value="HAD-like_sf"/>
</dbReference>
<dbReference type="InterPro" id="IPR041492">
    <property type="entry name" value="HAD_2"/>
</dbReference>
<dbReference type="PANTHER" id="PTHR43434:SF24">
    <property type="entry name" value="HYDROLASE-RELATED"/>
    <property type="match status" value="1"/>
</dbReference>
<dbReference type="InterPro" id="IPR023214">
    <property type="entry name" value="HAD_sf"/>
</dbReference>
<dbReference type="SFLD" id="SFLDG01129">
    <property type="entry name" value="C1.5:_HAD__Beta-PGM__Phosphata"/>
    <property type="match status" value="1"/>
</dbReference>
<dbReference type="OrthoDB" id="9782449at2"/>
<reference evidence="1 2" key="1">
    <citation type="submission" date="2019-06" db="EMBL/GenBank/DDBJ databases">
        <title>Whole genome sequence for Cellvibrionaceae sp. R142.</title>
        <authorList>
            <person name="Wang G."/>
        </authorList>
    </citation>
    <scope>NUCLEOTIDE SEQUENCE [LARGE SCALE GENOMIC DNA]</scope>
    <source>
        <strain evidence="1 2">R142</strain>
    </source>
</reference>
<dbReference type="SFLD" id="SFLDS00003">
    <property type="entry name" value="Haloacid_Dehalogenase"/>
    <property type="match status" value="1"/>
</dbReference>
<gene>
    <name evidence="1" type="ORF">FKG94_17425</name>
</gene>
<dbReference type="AlphaFoldDB" id="A0A545T8C9"/>
<dbReference type="Gene3D" id="1.10.150.240">
    <property type="entry name" value="Putative phosphatase, domain 2"/>
    <property type="match status" value="1"/>
</dbReference>
<evidence type="ECO:0000313" key="1">
    <source>
        <dbReference type="EMBL" id="TQV73480.1"/>
    </source>
</evidence>
<dbReference type="GO" id="GO:0008967">
    <property type="term" value="F:phosphoglycolate phosphatase activity"/>
    <property type="evidence" value="ECO:0007669"/>
    <property type="project" value="TreeGrafter"/>
</dbReference>
<organism evidence="1 2">
    <name type="scientific">Exilibacterium tricleocarpae</name>
    <dbReference type="NCBI Taxonomy" id="2591008"/>
    <lineage>
        <taxon>Bacteria</taxon>
        <taxon>Pseudomonadati</taxon>
        <taxon>Pseudomonadota</taxon>
        <taxon>Gammaproteobacteria</taxon>
        <taxon>Cellvibrionales</taxon>
        <taxon>Cellvibrionaceae</taxon>
        <taxon>Exilibacterium</taxon>
    </lineage>
</organism>
<dbReference type="Proteomes" id="UP000319732">
    <property type="component" value="Unassembled WGS sequence"/>
</dbReference>
<dbReference type="RefSeq" id="WP_142905609.1">
    <property type="nucleotide sequence ID" value="NZ_ML660097.1"/>
</dbReference>
<dbReference type="SUPFAM" id="SSF56784">
    <property type="entry name" value="HAD-like"/>
    <property type="match status" value="1"/>
</dbReference>
<dbReference type="InterPro" id="IPR006439">
    <property type="entry name" value="HAD-SF_hydro_IA"/>
</dbReference>
<dbReference type="GO" id="GO:0005829">
    <property type="term" value="C:cytosol"/>
    <property type="evidence" value="ECO:0007669"/>
    <property type="project" value="TreeGrafter"/>
</dbReference>
<dbReference type="NCBIfam" id="TIGR01509">
    <property type="entry name" value="HAD-SF-IA-v3"/>
    <property type="match status" value="1"/>
</dbReference>
<dbReference type="InterPro" id="IPR050155">
    <property type="entry name" value="HAD-like_hydrolase_sf"/>
</dbReference>
<name>A0A545T8C9_9GAMM</name>